<dbReference type="CDD" id="cd03413">
    <property type="entry name" value="CbiK_C"/>
    <property type="match status" value="1"/>
</dbReference>
<protein>
    <submittedName>
        <fullName evidence="3">Sirohydrochlorin cobaltochelatase</fullName>
    </submittedName>
</protein>
<keyword evidence="4" id="KW-1185">Reference proteome</keyword>
<feature type="binding site" evidence="2">
    <location>
        <position position="175"/>
    </location>
    <ligand>
        <name>Co(2+)</name>
        <dbReference type="ChEBI" id="CHEBI:48828"/>
    </ligand>
</feature>
<dbReference type="InterPro" id="IPR010388">
    <property type="entry name" value="Anaerobic_Co-chelatase"/>
</dbReference>
<dbReference type="PIRSF" id="PIRSF033579">
    <property type="entry name" value="Anaer_Co_chel"/>
    <property type="match status" value="1"/>
</dbReference>
<dbReference type="EMBL" id="BCMG01000002">
    <property type="protein sequence ID" value="GAX00487.1"/>
    <property type="molecule type" value="Genomic_DNA"/>
</dbReference>
<keyword evidence="2" id="KW-0170">Cobalt</keyword>
<proteinExistence type="predicted"/>
<keyword evidence="2" id="KW-0479">Metal-binding</keyword>
<dbReference type="Proteomes" id="UP000198402">
    <property type="component" value="Unassembled WGS sequence"/>
</dbReference>
<dbReference type="AlphaFoldDB" id="A0A1Z5IFD8"/>
<evidence type="ECO:0000256" key="2">
    <source>
        <dbReference type="PIRSR" id="PIRSR033579-3"/>
    </source>
</evidence>
<sequence>MMSRTALLIVSFGTTYPQTRQETIEATEKAFKKSFPDADFFRAFTSKIVISRIKKNEGIAIDTPKEALAKIIAAGYDTLLVQSLHLIPGIEYNQLLDQVDKVASQFKQVTVGKPLLTSFEDYQRVVAFLKDVVQPQSADEAVLFMGHGTAHSSFTAYACLDHMLMGSQHYMGAVESYPDIQFEIGRLKQDGVKKVILHPFMLVAGNHAHRDMASERPGSWQSQLEQAGFSVSAKLQGMGAYPTIQNMFIEHLKNAERK</sequence>
<dbReference type="Pfam" id="PF06180">
    <property type="entry name" value="CbiK"/>
    <property type="match status" value="1"/>
</dbReference>
<reference evidence="3 4" key="1">
    <citation type="submission" date="2015-11" db="EMBL/GenBank/DDBJ databases">
        <title>Draft genome sequences of new species of the genus Lactobacillus isolated from orchardgrass silage.</title>
        <authorList>
            <person name="Tohno M."/>
            <person name="Tanizawa Y."/>
            <person name="Arita M."/>
        </authorList>
    </citation>
    <scope>NUCLEOTIDE SEQUENCE [LARGE SCALE GENOMIC DNA]</scope>
    <source>
        <strain evidence="3 4">IWT126</strain>
    </source>
</reference>
<dbReference type="SUPFAM" id="SSF53800">
    <property type="entry name" value="Chelatase"/>
    <property type="match status" value="1"/>
</dbReference>
<accession>A0A1Z5IFD8</accession>
<dbReference type="Gene3D" id="3.40.50.1400">
    <property type="match status" value="2"/>
</dbReference>
<dbReference type="GO" id="GO:0019251">
    <property type="term" value="P:anaerobic cobalamin biosynthetic process"/>
    <property type="evidence" value="ECO:0007669"/>
    <property type="project" value="InterPro"/>
</dbReference>
<organism evidence="3 4">
    <name type="scientific">Secundilactobacillus silagei JCM 19001</name>
    <dbReference type="NCBI Taxonomy" id="1302250"/>
    <lineage>
        <taxon>Bacteria</taxon>
        <taxon>Bacillati</taxon>
        <taxon>Bacillota</taxon>
        <taxon>Bacilli</taxon>
        <taxon>Lactobacillales</taxon>
        <taxon>Lactobacillaceae</taxon>
        <taxon>Secundilactobacillus</taxon>
    </lineage>
</organism>
<evidence type="ECO:0000313" key="4">
    <source>
        <dbReference type="Proteomes" id="UP000198402"/>
    </source>
</evidence>
<gene>
    <name evidence="3" type="ORF">IWT126_00502</name>
</gene>
<dbReference type="GO" id="GO:0016852">
    <property type="term" value="F:sirohydrochlorin cobaltochelatase activity"/>
    <property type="evidence" value="ECO:0007669"/>
    <property type="project" value="InterPro"/>
</dbReference>
<evidence type="ECO:0000313" key="3">
    <source>
        <dbReference type="EMBL" id="GAX00487.1"/>
    </source>
</evidence>
<feature type="binding site" evidence="2">
    <location>
        <position position="147"/>
    </location>
    <ligand>
        <name>Co(2+)</name>
        <dbReference type="ChEBI" id="CHEBI:48828"/>
    </ligand>
</feature>
<evidence type="ECO:0000256" key="1">
    <source>
        <dbReference type="PIRSR" id="PIRSR033579-1"/>
    </source>
</evidence>
<name>A0A1Z5IFD8_9LACO</name>
<dbReference type="STRING" id="1302250.GCA_001313225_02901"/>
<feature type="active site" description="Proton acceptor" evidence="1">
    <location>
        <position position="147"/>
    </location>
</feature>
<dbReference type="GO" id="GO:0046872">
    <property type="term" value="F:metal ion binding"/>
    <property type="evidence" value="ECO:0007669"/>
    <property type="project" value="UniProtKB-KW"/>
</dbReference>
<comment type="caution">
    <text evidence="3">The sequence shown here is derived from an EMBL/GenBank/DDBJ whole genome shotgun (WGS) entry which is preliminary data.</text>
</comment>
<feature type="binding site" evidence="2">
    <location>
        <position position="207"/>
    </location>
    <ligand>
        <name>Co(2+)</name>
        <dbReference type="ChEBI" id="CHEBI:48828"/>
    </ligand>
</feature>
<dbReference type="CDD" id="cd03412">
    <property type="entry name" value="CbiK_N"/>
    <property type="match status" value="1"/>
</dbReference>